<proteinExistence type="predicted"/>
<protein>
    <recommendedName>
        <fullName evidence="2">Polymerase/histidinol phosphatase N-terminal domain-containing protein</fullName>
    </recommendedName>
</protein>
<dbReference type="EMBL" id="QMWO01000034">
    <property type="protein sequence ID" value="RLG69938.1"/>
    <property type="molecule type" value="Genomic_DNA"/>
</dbReference>
<dbReference type="Pfam" id="PF13263">
    <property type="entry name" value="PHP_C"/>
    <property type="match status" value="1"/>
</dbReference>
<dbReference type="GO" id="GO:0004534">
    <property type="term" value="F:5'-3' RNA exonuclease activity"/>
    <property type="evidence" value="ECO:0007669"/>
    <property type="project" value="TreeGrafter"/>
</dbReference>
<sequence length="282" mass="31803">MMNMKAELHCHTNYSKGTKIKVEGLHSPEEMVRQAKLLGIDVLAITDHNKFKGAVEAEKVAKKYDIIVIKGEEITTDRDKHVIGLGLSELIPQGLSLGETLDRIREQGGIAVAPHPFDINNKGLGKLAMHCDAIEAFNSINKDRLSNRKARKFAKKHAMPMVAGSDAHCKEMLGYGLTKIYAEPDVDSILIAIKRGNTKIYGRYIPTDVIKKWSLARIEYSYFSILEYIAENYSYPKRFVCEKLLNLTKHSPGKIDYLFDLMAYFGVVSATFYSLIKTPFRN</sequence>
<dbReference type="Proteomes" id="UP000277633">
    <property type="component" value="Unassembled WGS sequence"/>
</dbReference>
<keyword evidence="1" id="KW-0472">Membrane</keyword>
<dbReference type="Pfam" id="PF02811">
    <property type="entry name" value="PHP"/>
    <property type="match status" value="1"/>
</dbReference>
<dbReference type="NCBIfam" id="NF038032">
    <property type="entry name" value="CehA_McbA_metalo"/>
    <property type="match status" value="1"/>
</dbReference>
<feature type="transmembrane region" description="Helical" evidence="1">
    <location>
        <begin position="257"/>
        <end position="276"/>
    </location>
</feature>
<dbReference type="InterPro" id="IPR003141">
    <property type="entry name" value="Pol/His_phosphatase_N"/>
</dbReference>
<dbReference type="CDD" id="cd07432">
    <property type="entry name" value="PHP_HisPPase"/>
    <property type="match status" value="1"/>
</dbReference>
<comment type="caution">
    <text evidence="3">The sequence shown here is derived from an EMBL/GenBank/DDBJ whole genome shotgun (WGS) entry which is preliminary data.</text>
</comment>
<reference evidence="3 4" key="1">
    <citation type="submission" date="2018-06" db="EMBL/GenBank/DDBJ databases">
        <title>Extensive metabolic versatility and redundancy in microbially diverse, dynamic hydrothermal sediments.</title>
        <authorList>
            <person name="Dombrowski N."/>
            <person name="Teske A."/>
            <person name="Baker B.J."/>
        </authorList>
    </citation>
    <scope>NUCLEOTIDE SEQUENCE [LARGE SCALE GENOMIC DNA]</scope>
    <source>
        <strain evidence="3">B9_G13</strain>
    </source>
</reference>
<organism evidence="3 4">
    <name type="scientific">Candidatus Iainarchaeum sp</name>
    <dbReference type="NCBI Taxonomy" id="3101447"/>
    <lineage>
        <taxon>Archaea</taxon>
        <taxon>Candidatus Iainarchaeota</taxon>
        <taxon>Candidatus Iainarchaeia</taxon>
        <taxon>Candidatus Iainarchaeales</taxon>
        <taxon>Candidatus Iainarchaeaceae</taxon>
        <taxon>Candidatus Iainarchaeum</taxon>
    </lineage>
</organism>
<gene>
    <name evidence="3" type="ORF">DRO07_01350</name>
</gene>
<dbReference type="InterPro" id="IPR004013">
    <property type="entry name" value="PHP_dom"/>
</dbReference>
<feature type="domain" description="Polymerase/histidinol phosphatase N-terminal" evidence="2">
    <location>
        <begin position="6"/>
        <end position="78"/>
    </location>
</feature>
<dbReference type="InterPro" id="IPR052018">
    <property type="entry name" value="PHP_domain"/>
</dbReference>
<dbReference type="PANTHER" id="PTHR42924">
    <property type="entry name" value="EXONUCLEASE"/>
    <property type="match status" value="1"/>
</dbReference>
<evidence type="ECO:0000259" key="2">
    <source>
        <dbReference type="SMART" id="SM00481"/>
    </source>
</evidence>
<dbReference type="AlphaFoldDB" id="A0A497JHM2"/>
<dbReference type="InterPro" id="IPR016195">
    <property type="entry name" value="Pol/histidinol_Pase-like"/>
</dbReference>
<keyword evidence="1" id="KW-1133">Transmembrane helix</keyword>
<evidence type="ECO:0000313" key="3">
    <source>
        <dbReference type="EMBL" id="RLG69938.1"/>
    </source>
</evidence>
<evidence type="ECO:0000256" key="1">
    <source>
        <dbReference type="SAM" id="Phobius"/>
    </source>
</evidence>
<keyword evidence="1" id="KW-0812">Transmembrane</keyword>
<dbReference type="GO" id="GO:0035312">
    <property type="term" value="F:5'-3' DNA exonuclease activity"/>
    <property type="evidence" value="ECO:0007669"/>
    <property type="project" value="TreeGrafter"/>
</dbReference>
<dbReference type="PANTHER" id="PTHR42924:SF3">
    <property type="entry name" value="POLYMERASE_HISTIDINOL PHOSPHATASE N-TERMINAL DOMAIN-CONTAINING PROTEIN"/>
    <property type="match status" value="1"/>
</dbReference>
<evidence type="ECO:0000313" key="4">
    <source>
        <dbReference type="Proteomes" id="UP000277633"/>
    </source>
</evidence>
<dbReference type="SMART" id="SM00481">
    <property type="entry name" value="POLIIIAc"/>
    <property type="match status" value="1"/>
</dbReference>
<dbReference type="SUPFAM" id="SSF89550">
    <property type="entry name" value="PHP domain-like"/>
    <property type="match status" value="1"/>
</dbReference>
<dbReference type="Gene3D" id="3.20.20.140">
    <property type="entry name" value="Metal-dependent hydrolases"/>
    <property type="match status" value="1"/>
</dbReference>
<accession>A0A497JHM2</accession>
<name>A0A497JHM2_9ARCH</name>